<dbReference type="InterPro" id="IPR018376">
    <property type="entry name" value="Enoyl-CoA_hyd/isom_CS"/>
</dbReference>
<keyword evidence="4" id="KW-1185">Reference proteome</keyword>
<organism evidence="3">
    <name type="scientific">Medioppia subpectinata</name>
    <dbReference type="NCBI Taxonomy" id="1979941"/>
    <lineage>
        <taxon>Eukaryota</taxon>
        <taxon>Metazoa</taxon>
        <taxon>Ecdysozoa</taxon>
        <taxon>Arthropoda</taxon>
        <taxon>Chelicerata</taxon>
        <taxon>Arachnida</taxon>
        <taxon>Acari</taxon>
        <taxon>Acariformes</taxon>
        <taxon>Sarcoptiformes</taxon>
        <taxon>Oribatida</taxon>
        <taxon>Brachypylina</taxon>
        <taxon>Oppioidea</taxon>
        <taxon>Oppiidae</taxon>
        <taxon>Medioppia</taxon>
    </lineage>
</organism>
<dbReference type="InterPro" id="IPR001753">
    <property type="entry name" value="Enoyl-CoA_hydra/iso"/>
</dbReference>
<evidence type="ECO:0000256" key="1">
    <source>
        <dbReference type="ARBA" id="ARBA00005254"/>
    </source>
</evidence>
<dbReference type="PROSITE" id="PS00166">
    <property type="entry name" value="ENOYL_COA_HYDRATASE"/>
    <property type="match status" value="1"/>
</dbReference>
<dbReference type="InterPro" id="IPR029045">
    <property type="entry name" value="ClpP/crotonase-like_dom_sf"/>
</dbReference>
<dbReference type="OrthoDB" id="448450at2759"/>
<dbReference type="AlphaFoldDB" id="A0A7R9QB52"/>
<feature type="non-terminal residue" evidence="3">
    <location>
        <position position="1"/>
    </location>
</feature>
<dbReference type="PANTHER" id="PTHR43802">
    <property type="entry name" value="ENOYL-COA HYDRATASE"/>
    <property type="match status" value="1"/>
</dbReference>
<proteinExistence type="inferred from homology"/>
<sequence>SDGKPLVIVERREEVTLIGINRPEVRNCVNRETARQLLRAIADFEADTTSAAAVLHGIGGTFCAGYDLKELSQLPASGDSVVPRGPMGPSQMLTTKPIIGAIDGYAVAGGLELALLCDLRVVEENAIMGVFCRRFGVPLLDGGTVRLQRLIGLSRALDLILTGRNVDAKEAQAMGLANRVVPIGTALGQAYKLAESLTQWPQECLKADRMSTYFAAFDGKSLEESLKYEFENGKHIIAQESIEGAKLFADKGLGRHGKTALHKYDYSVDVTV</sequence>
<dbReference type="CDD" id="cd06558">
    <property type="entry name" value="crotonase-like"/>
    <property type="match status" value="1"/>
</dbReference>
<dbReference type="Pfam" id="PF00378">
    <property type="entry name" value="ECH_1"/>
    <property type="match status" value="1"/>
</dbReference>
<evidence type="ECO:0008006" key="5">
    <source>
        <dbReference type="Google" id="ProtNLM"/>
    </source>
</evidence>
<evidence type="ECO:0000313" key="4">
    <source>
        <dbReference type="Proteomes" id="UP000759131"/>
    </source>
</evidence>
<dbReference type="EMBL" id="OC876419">
    <property type="protein sequence ID" value="CAD7639232.1"/>
    <property type="molecule type" value="Genomic_DNA"/>
</dbReference>
<protein>
    <recommendedName>
        <fullName evidence="5">Enoyl-CoA hydratase</fullName>
    </recommendedName>
</protein>
<dbReference type="EMBL" id="CAJPIZ010021844">
    <property type="protein sequence ID" value="CAG2117759.1"/>
    <property type="molecule type" value="Genomic_DNA"/>
</dbReference>
<dbReference type="Gene3D" id="1.10.287.2460">
    <property type="match status" value="1"/>
</dbReference>
<dbReference type="GO" id="GO:0003824">
    <property type="term" value="F:catalytic activity"/>
    <property type="evidence" value="ECO:0007669"/>
    <property type="project" value="InterPro"/>
</dbReference>
<dbReference type="PANTHER" id="PTHR43802:SF1">
    <property type="entry name" value="IP11341P-RELATED"/>
    <property type="match status" value="1"/>
</dbReference>
<gene>
    <name evidence="3" type="ORF">OSB1V03_LOCUS17712</name>
</gene>
<dbReference type="NCBIfam" id="NF006108">
    <property type="entry name" value="PRK08259.1"/>
    <property type="match status" value="1"/>
</dbReference>
<evidence type="ECO:0000256" key="2">
    <source>
        <dbReference type="RuleBase" id="RU003707"/>
    </source>
</evidence>
<dbReference type="Proteomes" id="UP000759131">
    <property type="component" value="Unassembled WGS sequence"/>
</dbReference>
<accession>A0A7R9QB52</accession>
<dbReference type="SUPFAM" id="SSF52096">
    <property type="entry name" value="ClpP/crotonase"/>
    <property type="match status" value="1"/>
</dbReference>
<evidence type="ECO:0000313" key="3">
    <source>
        <dbReference type="EMBL" id="CAD7639232.1"/>
    </source>
</evidence>
<dbReference type="Gene3D" id="3.90.226.10">
    <property type="entry name" value="2-enoyl-CoA Hydratase, Chain A, domain 1"/>
    <property type="match status" value="1"/>
</dbReference>
<comment type="similarity">
    <text evidence="1 2">Belongs to the enoyl-CoA hydratase/isomerase family.</text>
</comment>
<name>A0A7R9QB52_9ACAR</name>
<reference evidence="3" key="1">
    <citation type="submission" date="2020-11" db="EMBL/GenBank/DDBJ databases">
        <authorList>
            <person name="Tran Van P."/>
        </authorList>
    </citation>
    <scope>NUCLEOTIDE SEQUENCE</scope>
</reference>